<feature type="compositionally biased region" description="Basic and acidic residues" evidence="1">
    <location>
        <begin position="59"/>
        <end position="73"/>
    </location>
</feature>
<gene>
    <name evidence="2" type="ORF">B296_00040158</name>
</gene>
<dbReference type="Proteomes" id="UP000287651">
    <property type="component" value="Unassembled WGS sequence"/>
</dbReference>
<name>A0A426ZR27_ENSVE</name>
<evidence type="ECO:0000313" key="3">
    <source>
        <dbReference type="Proteomes" id="UP000287651"/>
    </source>
</evidence>
<sequence>MRPRYAFRAVLKKRHLFCSRSRSLPFSSSSSRCRIAPSISEVGHGVAGVSRQDAAPTELPERLAHRSHENHSG</sequence>
<organism evidence="2 3">
    <name type="scientific">Ensete ventricosum</name>
    <name type="common">Abyssinian banana</name>
    <name type="synonym">Musa ensete</name>
    <dbReference type="NCBI Taxonomy" id="4639"/>
    <lineage>
        <taxon>Eukaryota</taxon>
        <taxon>Viridiplantae</taxon>
        <taxon>Streptophyta</taxon>
        <taxon>Embryophyta</taxon>
        <taxon>Tracheophyta</taxon>
        <taxon>Spermatophyta</taxon>
        <taxon>Magnoliopsida</taxon>
        <taxon>Liliopsida</taxon>
        <taxon>Zingiberales</taxon>
        <taxon>Musaceae</taxon>
        <taxon>Ensete</taxon>
    </lineage>
</organism>
<reference evidence="2 3" key="1">
    <citation type="journal article" date="2014" name="Agronomy (Basel)">
        <title>A Draft Genome Sequence for Ensete ventricosum, the Drought-Tolerant Tree Against Hunger.</title>
        <authorList>
            <person name="Harrison J."/>
            <person name="Moore K.A."/>
            <person name="Paszkiewicz K."/>
            <person name="Jones T."/>
            <person name="Grant M."/>
            <person name="Ambacheew D."/>
            <person name="Muzemil S."/>
            <person name="Studholme D.J."/>
        </authorList>
    </citation>
    <scope>NUCLEOTIDE SEQUENCE [LARGE SCALE GENOMIC DNA]</scope>
</reference>
<dbReference type="AlphaFoldDB" id="A0A426ZR27"/>
<protein>
    <submittedName>
        <fullName evidence="2">Uncharacterized protein</fullName>
    </submittedName>
</protein>
<evidence type="ECO:0000256" key="1">
    <source>
        <dbReference type="SAM" id="MobiDB-lite"/>
    </source>
</evidence>
<feature type="region of interest" description="Disordered" evidence="1">
    <location>
        <begin position="44"/>
        <end position="73"/>
    </location>
</feature>
<evidence type="ECO:0000313" key="2">
    <source>
        <dbReference type="EMBL" id="RRT66477.1"/>
    </source>
</evidence>
<dbReference type="EMBL" id="AMZH03005402">
    <property type="protein sequence ID" value="RRT66477.1"/>
    <property type="molecule type" value="Genomic_DNA"/>
</dbReference>
<comment type="caution">
    <text evidence="2">The sequence shown here is derived from an EMBL/GenBank/DDBJ whole genome shotgun (WGS) entry which is preliminary data.</text>
</comment>
<proteinExistence type="predicted"/>
<accession>A0A426ZR27</accession>